<organism evidence="3">
    <name type="scientific">gut metagenome</name>
    <dbReference type="NCBI Taxonomy" id="749906"/>
    <lineage>
        <taxon>unclassified sequences</taxon>
        <taxon>metagenomes</taxon>
        <taxon>organismal metagenomes</taxon>
    </lineage>
</organism>
<comment type="caution">
    <text evidence="3">The sequence shown here is derived from an EMBL/GenBank/DDBJ whole genome shotgun (WGS) entry which is preliminary data.</text>
</comment>
<dbReference type="GO" id="GO:0003676">
    <property type="term" value="F:nucleic acid binding"/>
    <property type="evidence" value="ECO:0007669"/>
    <property type="project" value="InterPro"/>
</dbReference>
<reference evidence="3" key="1">
    <citation type="journal article" date="2012" name="PLoS ONE">
        <title>Gene sets for utilization of primary and secondary nutrition supplies in the distal gut of endangered iberian lynx.</title>
        <authorList>
            <person name="Alcaide M."/>
            <person name="Messina E."/>
            <person name="Richter M."/>
            <person name="Bargiela R."/>
            <person name="Peplies J."/>
            <person name="Huws S.A."/>
            <person name="Newbold C.J."/>
            <person name="Golyshin P.N."/>
            <person name="Simon M.A."/>
            <person name="Lopez G."/>
            <person name="Yakimov M.M."/>
            <person name="Ferrer M."/>
        </authorList>
    </citation>
    <scope>NUCLEOTIDE SEQUENCE</scope>
</reference>
<proteinExistence type="predicted"/>
<accession>J9FVZ3</accession>
<evidence type="ECO:0000259" key="1">
    <source>
        <dbReference type="Pfam" id="PF01368"/>
    </source>
</evidence>
<sequence length="268" mass="29091">MLEEEEAVKLITPKSLLILVDHHRAMLAASKKVLEGIKTKIIIDHHRRAEDIISDTVLLYLEPSSSSTSELVTELVGYFDDRLDITSAEATALYAGIALDTKNFAVQTGERTFEAAALLRRSGAHPNVVRLLFKDDLEWVQKKAKLVASAKMPIPGMALSIYRNADRDQQSSVLAAQTADTLITINGISVGVAIVEYKDGSLGVSARSDGTVNVQRIMEELGGGGHQTVAGVQIENTNAKDVEPQIIALAKEQLEERDNNESNSAARC</sequence>
<dbReference type="Pfam" id="PF02272">
    <property type="entry name" value="DHHA1"/>
    <property type="match status" value="1"/>
</dbReference>
<dbReference type="Gene3D" id="3.90.1640.10">
    <property type="entry name" value="inorganic pyrophosphatase (n-terminal core)"/>
    <property type="match status" value="1"/>
</dbReference>
<dbReference type="EMBL" id="AMCI01003946">
    <property type="protein sequence ID" value="EJW99156.1"/>
    <property type="molecule type" value="Genomic_DNA"/>
</dbReference>
<dbReference type="PANTHER" id="PTHR47618">
    <property type="entry name" value="BIFUNCTIONAL OLIGORIBONUCLEASE AND PAP PHOSPHATASE NRNA"/>
    <property type="match status" value="1"/>
</dbReference>
<dbReference type="Pfam" id="PF01368">
    <property type="entry name" value="DHH"/>
    <property type="match status" value="1"/>
</dbReference>
<dbReference type="Gene3D" id="3.10.310.30">
    <property type="match status" value="1"/>
</dbReference>
<dbReference type="AlphaFoldDB" id="J9FVZ3"/>
<dbReference type="InterPro" id="IPR001667">
    <property type="entry name" value="DDH_dom"/>
</dbReference>
<evidence type="ECO:0000259" key="2">
    <source>
        <dbReference type="Pfam" id="PF02272"/>
    </source>
</evidence>
<name>J9FVZ3_9ZZZZ</name>
<dbReference type="InterPro" id="IPR003156">
    <property type="entry name" value="DHHA1_dom"/>
</dbReference>
<gene>
    <name evidence="3" type="ORF">EVA_12738</name>
</gene>
<dbReference type="InterPro" id="IPR038763">
    <property type="entry name" value="DHH_sf"/>
</dbReference>
<dbReference type="PANTHER" id="PTHR47618:SF2">
    <property type="entry name" value="CYCLIC-DI-AMP PHOSPHODIESTERASE GDPP"/>
    <property type="match status" value="1"/>
</dbReference>
<feature type="domain" description="DHHA1" evidence="2">
    <location>
        <begin position="175"/>
        <end position="255"/>
    </location>
</feature>
<dbReference type="InterPro" id="IPR051319">
    <property type="entry name" value="Oligoribo/pAp-PDE_c-di-AMP_PDE"/>
</dbReference>
<feature type="domain" description="DDH" evidence="1">
    <location>
        <begin position="6"/>
        <end position="97"/>
    </location>
</feature>
<dbReference type="SUPFAM" id="SSF64182">
    <property type="entry name" value="DHH phosphoesterases"/>
    <property type="match status" value="1"/>
</dbReference>
<protein>
    <submittedName>
        <fullName evidence="3">Diguanylate cyclase and phosphoesterase</fullName>
    </submittedName>
</protein>
<evidence type="ECO:0000313" key="3">
    <source>
        <dbReference type="EMBL" id="EJW99156.1"/>
    </source>
</evidence>